<dbReference type="AlphaFoldDB" id="A0A923L314"/>
<proteinExistence type="predicted"/>
<evidence type="ECO:0000259" key="4">
    <source>
        <dbReference type="PROSITE" id="PS50977"/>
    </source>
</evidence>
<keyword evidence="2 3" id="KW-0238">DNA-binding</keyword>
<protein>
    <submittedName>
        <fullName evidence="5">TetR/AcrR family transcriptional regulator</fullName>
    </submittedName>
</protein>
<evidence type="ECO:0000313" key="5">
    <source>
        <dbReference type="EMBL" id="MBC5635425.1"/>
    </source>
</evidence>
<name>A0A923L314_9BACI</name>
<evidence type="ECO:0000313" key="6">
    <source>
        <dbReference type="Proteomes" id="UP000637359"/>
    </source>
</evidence>
<dbReference type="PANTHER" id="PTHR43479">
    <property type="entry name" value="ACREF/ENVCD OPERON REPRESSOR-RELATED"/>
    <property type="match status" value="1"/>
</dbReference>
<dbReference type="InterPro" id="IPR050624">
    <property type="entry name" value="HTH-type_Tx_Regulator"/>
</dbReference>
<evidence type="ECO:0000256" key="1">
    <source>
        <dbReference type="ARBA" id="ARBA00022491"/>
    </source>
</evidence>
<dbReference type="PROSITE" id="PS50977">
    <property type="entry name" value="HTH_TETR_2"/>
    <property type="match status" value="1"/>
</dbReference>
<organism evidence="5 6">
    <name type="scientific">Ornithinibacillus hominis</name>
    <dbReference type="NCBI Taxonomy" id="2763055"/>
    <lineage>
        <taxon>Bacteria</taxon>
        <taxon>Bacillati</taxon>
        <taxon>Bacillota</taxon>
        <taxon>Bacilli</taxon>
        <taxon>Bacillales</taxon>
        <taxon>Bacillaceae</taxon>
        <taxon>Ornithinibacillus</taxon>
    </lineage>
</organism>
<feature type="DNA-binding region" description="H-T-H motif" evidence="3">
    <location>
        <begin position="34"/>
        <end position="53"/>
    </location>
</feature>
<dbReference type="Proteomes" id="UP000637359">
    <property type="component" value="Unassembled WGS sequence"/>
</dbReference>
<feature type="domain" description="HTH tetR-type" evidence="4">
    <location>
        <begin position="11"/>
        <end position="71"/>
    </location>
</feature>
<dbReference type="PRINTS" id="PR00455">
    <property type="entry name" value="HTHTETR"/>
</dbReference>
<dbReference type="PANTHER" id="PTHR43479:SF11">
    <property type="entry name" value="ACREF_ENVCD OPERON REPRESSOR-RELATED"/>
    <property type="match status" value="1"/>
</dbReference>
<evidence type="ECO:0000256" key="3">
    <source>
        <dbReference type="PROSITE-ProRule" id="PRU00335"/>
    </source>
</evidence>
<dbReference type="GO" id="GO:0003677">
    <property type="term" value="F:DNA binding"/>
    <property type="evidence" value="ECO:0007669"/>
    <property type="project" value="UniProtKB-UniRule"/>
</dbReference>
<comment type="caution">
    <text evidence="5">The sequence shown here is derived from an EMBL/GenBank/DDBJ whole genome shotgun (WGS) entry which is preliminary data.</text>
</comment>
<reference evidence="5" key="1">
    <citation type="submission" date="2020-08" db="EMBL/GenBank/DDBJ databases">
        <title>Genome public.</title>
        <authorList>
            <person name="Liu C."/>
            <person name="Sun Q."/>
        </authorList>
    </citation>
    <scope>NUCLEOTIDE SEQUENCE</scope>
    <source>
        <strain evidence="5">BX22</strain>
    </source>
</reference>
<keyword evidence="6" id="KW-1185">Reference proteome</keyword>
<dbReference type="Pfam" id="PF00440">
    <property type="entry name" value="TetR_N"/>
    <property type="match status" value="1"/>
</dbReference>
<dbReference type="Gene3D" id="1.10.357.10">
    <property type="entry name" value="Tetracycline Repressor, domain 2"/>
    <property type="match status" value="1"/>
</dbReference>
<sequence>MPKGFNNHEKKVIKEALIEQGKQLFSIHGLQKTSIQDITSKVGIAAGSFYKFYQSKEELYFEVLEQEEAQIKNELLQLELGDNPKQTVKITLLRMITSIEKSTIIQQLYLENNLEYLFRKLPPEKLESHFDKDSDFSSILIQKWEKQGLQFTESPKMIASILRSLVFLSFQKEKIGELEYPKTIEFLINHTVNGLIKEE</sequence>
<accession>A0A923L314</accession>
<keyword evidence="1" id="KW-0678">Repressor</keyword>
<dbReference type="InterPro" id="IPR009057">
    <property type="entry name" value="Homeodomain-like_sf"/>
</dbReference>
<dbReference type="RefSeq" id="WP_186868130.1">
    <property type="nucleotide sequence ID" value="NZ_JACOOL010000001.1"/>
</dbReference>
<dbReference type="SUPFAM" id="SSF46689">
    <property type="entry name" value="Homeodomain-like"/>
    <property type="match status" value="1"/>
</dbReference>
<gene>
    <name evidence="5" type="ORF">H8S33_01180</name>
</gene>
<evidence type="ECO:0000256" key="2">
    <source>
        <dbReference type="ARBA" id="ARBA00023125"/>
    </source>
</evidence>
<dbReference type="EMBL" id="JACOOL010000001">
    <property type="protein sequence ID" value="MBC5635425.1"/>
    <property type="molecule type" value="Genomic_DNA"/>
</dbReference>
<dbReference type="InterPro" id="IPR001647">
    <property type="entry name" value="HTH_TetR"/>
</dbReference>